<evidence type="ECO:0000313" key="2">
    <source>
        <dbReference type="EMBL" id="TDN96655.1"/>
    </source>
</evidence>
<evidence type="ECO:0000256" key="1">
    <source>
        <dbReference type="SAM" id="MobiDB-lite"/>
    </source>
</evidence>
<sequence length="38" mass="4469">MDHFLKKKLSYLKKEGKPNRKEKNVQKKQGDAPHHPAN</sequence>
<comment type="caution">
    <text evidence="2">The sequence shown here is derived from an EMBL/GenBank/DDBJ whole genome shotgun (WGS) entry which is preliminary data.</text>
</comment>
<organism evidence="2 3">
    <name type="scientific">Sunxiuqinia elliptica</name>
    <dbReference type="NCBI Taxonomy" id="655355"/>
    <lineage>
        <taxon>Bacteria</taxon>
        <taxon>Pseudomonadati</taxon>
        <taxon>Bacteroidota</taxon>
        <taxon>Bacteroidia</taxon>
        <taxon>Marinilabiliales</taxon>
        <taxon>Prolixibacteraceae</taxon>
        <taxon>Sunxiuqinia</taxon>
    </lineage>
</organism>
<feature type="region of interest" description="Disordered" evidence="1">
    <location>
        <begin position="1"/>
        <end position="38"/>
    </location>
</feature>
<gene>
    <name evidence="2" type="ORF">DET52_11125</name>
</gene>
<dbReference type="Proteomes" id="UP000294848">
    <property type="component" value="Unassembled WGS sequence"/>
</dbReference>
<dbReference type="AlphaFoldDB" id="A0A4R6GQB1"/>
<name>A0A4R6GQB1_9BACT</name>
<accession>A0A4R6GQB1</accession>
<proteinExistence type="predicted"/>
<protein>
    <submittedName>
        <fullName evidence="2">Uncharacterized protein</fullName>
    </submittedName>
</protein>
<feature type="compositionally biased region" description="Basic and acidic residues" evidence="1">
    <location>
        <begin position="12"/>
        <end position="38"/>
    </location>
</feature>
<reference evidence="2 3" key="1">
    <citation type="submission" date="2019-03" db="EMBL/GenBank/DDBJ databases">
        <title>Freshwater and sediment microbial communities from various areas in North America, analyzing microbe dynamics in response to fracking.</title>
        <authorList>
            <person name="Lamendella R."/>
        </authorList>
    </citation>
    <scope>NUCLEOTIDE SEQUENCE [LARGE SCALE GENOMIC DNA]</scope>
    <source>
        <strain evidence="2 3">114D</strain>
    </source>
</reference>
<evidence type="ECO:0000313" key="3">
    <source>
        <dbReference type="Proteomes" id="UP000294848"/>
    </source>
</evidence>
<feature type="compositionally biased region" description="Basic residues" evidence="1">
    <location>
        <begin position="1"/>
        <end position="11"/>
    </location>
</feature>
<dbReference type="EMBL" id="SNWI01000011">
    <property type="protein sequence ID" value="TDN96655.1"/>
    <property type="molecule type" value="Genomic_DNA"/>
</dbReference>